<feature type="transmembrane region" description="Helical" evidence="6">
    <location>
        <begin position="45"/>
        <end position="62"/>
    </location>
</feature>
<dbReference type="Gene3D" id="1.10.1200.10">
    <property type="entry name" value="ACP-like"/>
    <property type="match status" value="1"/>
</dbReference>
<dbReference type="KEGG" id="ssl:SS1G_05681"/>
<feature type="region of interest" description="C-terminal hotdog fold" evidence="4">
    <location>
        <begin position="1311"/>
        <end position="1469"/>
    </location>
</feature>
<dbReference type="Pfam" id="PF16073">
    <property type="entry name" value="SAT"/>
    <property type="match status" value="1"/>
</dbReference>
<dbReference type="Pfam" id="PF00698">
    <property type="entry name" value="Acyl_transf_1"/>
    <property type="match status" value="1"/>
</dbReference>
<dbReference type="GO" id="GO:0006633">
    <property type="term" value="P:fatty acid biosynthetic process"/>
    <property type="evidence" value="ECO:0000318"/>
    <property type="project" value="GO_Central"/>
</dbReference>
<dbReference type="InterPro" id="IPR029058">
    <property type="entry name" value="AB_hydrolase_fold"/>
</dbReference>
<dbReference type="PROSITE" id="PS52004">
    <property type="entry name" value="KS3_2"/>
    <property type="match status" value="1"/>
</dbReference>
<dbReference type="InterPro" id="IPR020841">
    <property type="entry name" value="PKS_Beta-ketoAc_synthase_dom"/>
</dbReference>
<proteinExistence type="predicted"/>
<dbReference type="PANTHER" id="PTHR43775:SF40">
    <property type="entry name" value="NORSOLORINIC ACID SYNTHASE STCA"/>
    <property type="match status" value="1"/>
</dbReference>
<evidence type="ECO:0000313" key="10">
    <source>
        <dbReference type="Proteomes" id="UP000001312"/>
    </source>
</evidence>
<dbReference type="GO" id="GO:0004315">
    <property type="term" value="F:3-oxoacyl-[acyl-carrier-protein] synthase activity"/>
    <property type="evidence" value="ECO:0007669"/>
    <property type="project" value="InterPro"/>
</dbReference>
<gene>
    <name evidence="9" type="ORF">SS1G_05681</name>
</gene>
<dbReference type="InterPro" id="IPR042104">
    <property type="entry name" value="PKS_dehydratase_sf"/>
</dbReference>
<dbReference type="InterPro" id="IPR014031">
    <property type="entry name" value="Ketoacyl_synth_C"/>
</dbReference>
<dbReference type="EMBL" id="CH476627">
    <property type="protein sequence ID" value="EDO03201.1"/>
    <property type="molecule type" value="Genomic_DNA"/>
</dbReference>
<dbReference type="InterPro" id="IPR001031">
    <property type="entry name" value="Thioesterase"/>
</dbReference>
<evidence type="ECO:0000256" key="4">
    <source>
        <dbReference type="PROSITE-ProRule" id="PRU01363"/>
    </source>
</evidence>
<evidence type="ECO:0000256" key="6">
    <source>
        <dbReference type="SAM" id="Phobius"/>
    </source>
</evidence>
<dbReference type="FunFam" id="3.10.129.110:FF:000001">
    <property type="entry name" value="Sterigmatocystin biosynthesis polyketide synthase"/>
    <property type="match status" value="1"/>
</dbReference>
<dbReference type="PANTHER" id="PTHR43775">
    <property type="entry name" value="FATTY ACID SYNTHASE"/>
    <property type="match status" value="1"/>
</dbReference>
<keyword evidence="6" id="KW-0812">Transmembrane</keyword>
<dbReference type="Gene3D" id="3.40.50.1820">
    <property type="entry name" value="alpha/beta hydrolase"/>
    <property type="match status" value="2"/>
</dbReference>
<keyword evidence="6" id="KW-0472">Membrane</keyword>
<dbReference type="InterPro" id="IPR016036">
    <property type="entry name" value="Malonyl_transacylase_ACP-bd"/>
</dbReference>
<dbReference type="Pfam" id="PF00109">
    <property type="entry name" value="ketoacyl-synt"/>
    <property type="match status" value="1"/>
</dbReference>
<dbReference type="InterPro" id="IPR018201">
    <property type="entry name" value="Ketoacyl_synth_AS"/>
</dbReference>
<evidence type="ECO:0000256" key="5">
    <source>
        <dbReference type="SAM" id="MobiDB-lite"/>
    </source>
</evidence>
<dbReference type="InterPro" id="IPR032088">
    <property type="entry name" value="SAT"/>
</dbReference>
<dbReference type="Gene3D" id="3.40.47.10">
    <property type="match status" value="1"/>
</dbReference>
<keyword evidence="10" id="KW-1185">Reference proteome</keyword>
<dbReference type="InterPro" id="IPR049900">
    <property type="entry name" value="PKS_mFAS_DH"/>
</dbReference>
<dbReference type="Gene3D" id="3.30.70.250">
    <property type="entry name" value="Malonyl-CoA ACP transacylase, ACP-binding"/>
    <property type="match status" value="1"/>
</dbReference>
<dbReference type="InterPro" id="IPR049551">
    <property type="entry name" value="PKS_DH_C"/>
</dbReference>
<evidence type="ECO:0000259" key="8">
    <source>
        <dbReference type="PROSITE" id="PS52019"/>
    </source>
</evidence>
<dbReference type="SUPFAM" id="SSF52151">
    <property type="entry name" value="FabD/lysophospholipase-like"/>
    <property type="match status" value="1"/>
</dbReference>
<dbReference type="InterPro" id="IPR014043">
    <property type="entry name" value="Acyl_transferase_dom"/>
</dbReference>
<dbReference type="Pfam" id="PF00550">
    <property type="entry name" value="PP-binding"/>
    <property type="match status" value="1"/>
</dbReference>
<dbReference type="InterPro" id="IPR036736">
    <property type="entry name" value="ACP-like_sf"/>
</dbReference>
<protein>
    <recommendedName>
        <fullName evidence="11">Carrier domain-containing protein</fullName>
    </recommendedName>
</protein>
<feature type="domain" description="Ketosynthase family 3 (KS3)" evidence="7">
    <location>
        <begin position="382"/>
        <end position="812"/>
    </location>
</feature>
<dbReference type="InterPro" id="IPR050091">
    <property type="entry name" value="PKS_NRPS_Biosynth_Enz"/>
</dbReference>
<dbReference type="SUPFAM" id="SSF53474">
    <property type="entry name" value="alpha/beta-Hydrolases"/>
    <property type="match status" value="1"/>
</dbReference>
<feature type="region of interest" description="N-terminal hotdog fold" evidence="4">
    <location>
        <begin position="1156"/>
        <end position="1288"/>
    </location>
</feature>
<dbReference type="SMART" id="SM00827">
    <property type="entry name" value="PKS_AT"/>
    <property type="match status" value="1"/>
</dbReference>
<feature type="transmembrane region" description="Helical" evidence="6">
    <location>
        <begin position="74"/>
        <end position="95"/>
    </location>
</feature>
<dbReference type="OMA" id="NDWGETN"/>
<dbReference type="GO" id="GO:0004312">
    <property type="term" value="F:fatty acid synthase activity"/>
    <property type="evidence" value="ECO:0000318"/>
    <property type="project" value="GO_Central"/>
</dbReference>
<dbReference type="Gene3D" id="3.40.366.10">
    <property type="entry name" value="Malonyl-Coenzyme A Acyl Carrier Protein, domain 2"/>
    <property type="match status" value="2"/>
</dbReference>
<dbReference type="InterPro" id="IPR020802">
    <property type="entry name" value="TesA-like"/>
</dbReference>
<dbReference type="SMART" id="SM00824">
    <property type="entry name" value="PKS_TE"/>
    <property type="match status" value="1"/>
</dbReference>
<dbReference type="InterPro" id="IPR016039">
    <property type="entry name" value="Thiolase-like"/>
</dbReference>
<dbReference type="InterPro" id="IPR049552">
    <property type="entry name" value="PKS_DH_N"/>
</dbReference>
<dbReference type="SMART" id="SM00825">
    <property type="entry name" value="PKS_KS"/>
    <property type="match status" value="1"/>
</dbReference>
<dbReference type="SUPFAM" id="SSF47336">
    <property type="entry name" value="ACP-like"/>
    <property type="match status" value="1"/>
</dbReference>
<evidence type="ECO:0000256" key="2">
    <source>
        <dbReference type="ARBA" id="ARBA00022553"/>
    </source>
</evidence>
<dbReference type="InParanoid" id="A7EK35"/>
<dbReference type="FunFam" id="3.40.47.10:FF:000031">
    <property type="entry name" value="Sterigmatocystin biosynthesis polyketide synthase"/>
    <property type="match status" value="1"/>
</dbReference>
<dbReference type="InterPro" id="IPR046580">
    <property type="entry name" value="DUF6640"/>
</dbReference>
<evidence type="ECO:0000313" key="9">
    <source>
        <dbReference type="EMBL" id="EDO03201.1"/>
    </source>
</evidence>
<dbReference type="InterPro" id="IPR014030">
    <property type="entry name" value="Ketoacyl_synth_N"/>
</dbReference>
<feature type="active site" description="Proton acceptor; for dehydratase activity" evidence="4">
    <location>
        <position position="1188"/>
    </location>
</feature>
<feature type="region of interest" description="Disordered" evidence="5">
    <location>
        <begin position="1474"/>
        <end position="1500"/>
    </location>
</feature>
<dbReference type="NCBIfam" id="TIGR04532">
    <property type="entry name" value="PT_fungal_PKS"/>
    <property type="match status" value="1"/>
</dbReference>
<keyword evidence="1" id="KW-0596">Phosphopantetheine</keyword>
<dbReference type="eggNOG" id="KOG1202">
    <property type="taxonomic scope" value="Eukaryota"/>
</dbReference>
<dbReference type="Pfam" id="PF22621">
    <property type="entry name" value="CurL-like_PKS_C"/>
    <property type="match status" value="1"/>
</dbReference>
<evidence type="ECO:0000256" key="3">
    <source>
        <dbReference type="ARBA" id="ARBA00022679"/>
    </source>
</evidence>
<dbReference type="Pfam" id="PF00975">
    <property type="entry name" value="Thioesterase"/>
    <property type="match status" value="1"/>
</dbReference>
<name>A7EK35_SCLS1</name>
<dbReference type="HOGENOM" id="CLU_000022_6_0_1"/>
<dbReference type="InterPro" id="IPR030918">
    <property type="entry name" value="PT_fungal_PKS"/>
</dbReference>
<dbReference type="InterPro" id="IPR001227">
    <property type="entry name" value="Ac_transferase_dom_sf"/>
</dbReference>
<dbReference type="PROSITE" id="PS00606">
    <property type="entry name" value="KS3_1"/>
    <property type="match status" value="1"/>
</dbReference>
<reference evidence="10" key="1">
    <citation type="journal article" date="2011" name="PLoS Genet.">
        <title>Genomic analysis of the necrotrophic fungal pathogens Sclerotinia sclerotiorum and Botrytis cinerea.</title>
        <authorList>
            <person name="Amselem J."/>
            <person name="Cuomo C.A."/>
            <person name="van Kan J.A."/>
            <person name="Viaud M."/>
            <person name="Benito E.P."/>
            <person name="Couloux A."/>
            <person name="Coutinho P.M."/>
            <person name="de Vries R.P."/>
            <person name="Dyer P.S."/>
            <person name="Fillinger S."/>
            <person name="Fournier E."/>
            <person name="Gout L."/>
            <person name="Hahn M."/>
            <person name="Kohn L."/>
            <person name="Lapalu N."/>
            <person name="Plummer K.M."/>
            <person name="Pradier J.M."/>
            <person name="Quevillon E."/>
            <person name="Sharon A."/>
            <person name="Simon A."/>
            <person name="ten Have A."/>
            <person name="Tudzynski B."/>
            <person name="Tudzynski P."/>
            <person name="Wincker P."/>
            <person name="Andrew M."/>
            <person name="Anthouard V."/>
            <person name="Beever R.E."/>
            <person name="Beffa R."/>
            <person name="Benoit I."/>
            <person name="Bouzid O."/>
            <person name="Brault B."/>
            <person name="Chen Z."/>
            <person name="Choquer M."/>
            <person name="Collemare J."/>
            <person name="Cotton P."/>
            <person name="Danchin E.G."/>
            <person name="Da Silva C."/>
            <person name="Gautier A."/>
            <person name="Giraud C."/>
            <person name="Giraud T."/>
            <person name="Gonzalez C."/>
            <person name="Grossetete S."/>
            <person name="Guldener U."/>
            <person name="Henrissat B."/>
            <person name="Howlett B.J."/>
            <person name="Kodira C."/>
            <person name="Kretschmer M."/>
            <person name="Lappartient A."/>
            <person name="Leroch M."/>
            <person name="Levis C."/>
            <person name="Mauceli E."/>
            <person name="Neuveglise C."/>
            <person name="Oeser B."/>
            <person name="Pearson M."/>
            <person name="Poulain J."/>
            <person name="Poussereau N."/>
            <person name="Quesneville H."/>
            <person name="Rascle C."/>
            <person name="Schumacher J."/>
            <person name="Segurens B."/>
            <person name="Sexton A."/>
            <person name="Silva E."/>
            <person name="Sirven C."/>
            <person name="Soanes D.M."/>
            <person name="Talbot N.J."/>
            <person name="Templeton M."/>
            <person name="Yandava C."/>
            <person name="Yarden O."/>
            <person name="Zeng Q."/>
            <person name="Rollins J.A."/>
            <person name="Lebrun M.H."/>
            <person name="Dickman M."/>
        </authorList>
    </citation>
    <scope>NUCLEOTIDE SEQUENCE [LARGE SCALE GENOMIC DNA]</scope>
    <source>
        <strain evidence="10">ATCC 18683 / 1980 / Ss-1</strain>
    </source>
</reference>
<dbReference type="Pfam" id="PF21089">
    <property type="entry name" value="PKS_DH_N"/>
    <property type="match status" value="1"/>
</dbReference>
<organism evidence="9 10">
    <name type="scientific">Sclerotinia sclerotiorum (strain ATCC 18683 / 1980 / Ss-1)</name>
    <name type="common">White mold</name>
    <name type="synonym">Whetzelinia sclerotiorum</name>
    <dbReference type="NCBI Taxonomy" id="665079"/>
    <lineage>
        <taxon>Eukaryota</taxon>
        <taxon>Fungi</taxon>
        <taxon>Dikarya</taxon>
        <taxon>Ascomycota</taxon>
        <taxon>Pezizomycotina</taxon>
        <taxon>Leotiomycetes</taxon>
        <taxon>Helotiales</taxon>
        <taxon>Sclerotiniaceae</taxon>
        <taxon>Sclerotinia</taxon>
    </lineage>
</organism>
<dbReference type="Pfam" id="PF20345">
    <property type="entry name" value="DUF6640"/>
    <property type="match status" value="1"/>
</dbReference>
<accession>A7EK35</accession>
<dbReference type="SUPFAM" id="SSF53901">
    <property type="entry name" value="Thiolase-like"/>
    <property type="match status" value="1"/>
</dbReference>
<evidence type="ECO:0000256" key="1">
    <source>
        <dbReference type="ARBA" id="ARBA00022450"/>
    </source>
</evidence>
<keyword evidence="3" id="KW-0808">Transferase</keyword>
<feature type="active site" description="Proton donor; for dehydratase activity" evidence="4">
    <location>
        <position position="1377"/>
    </location>
</feature>
<dbReference type="InterPro" id="IPR009081">
    <property type="entry name" value="PP-bd_ACP"/>
</dbReference>
<feature type="domain" description="PKS/mFAS DH" evidence="8">
    <location>
        <begin position="1156"/>
        <end position="1469"/>
    </location>
</feature>
<feature type="transmembrane region" description="Helical" evidence="6">
    <location>
        <begin position="7"/>
        <end position="25"/>
    </location>
</feature>
<dbReference type="PROSITE" id="PS52019">
    <property type="entry name" value="PKS_MFAS_DH"/>
    <property type="match status" value="1"/>
</dbReference>
<dbReference type="GeneID" id="5489154"/>
<dbReference type="CDD" id="cd00833">
    <property type="entry name" value="PKS"/>
    <property type="match status" value="1"/>
</dbReference>
<dbReference type="InterPro" id="IPR016035">
    <property type="entry name" value="Acyl_Trfase/lysoPLipase"/>
</dbReference>
<dbReference type="Gene3D" id="3.10.129.110">
    <property type="entry name" value="Polyketide synthase dehydratase"/>
    <property type="match status" value="1"/>
</dbReference>
<keyword evidence="2" id="KW-0597">Phosphoprotein</keyword>
<dbReference type="RefSeq" id="XP_001592760.1">
    <property type="nucleotide sequence ID" value="XM_001592710.1"/>
</dbReference>
<dbReference type="Pfam" id="PF02801">
    <property type="entry name" value="Ketoacyl-synt_C"/>
    <property type="match status" value="1"/>
</dbReference>
<dbReference type="GO" id="GO:0044550">
    <property type="term" value="P:secondary metabolite biosynthetic process"/>
    <property type="evidence" value="ECO:0000318"/>
    <property type="project" value="GO_Central"/>
</dbReference>
<feature type="compositionally biased region" description="Basic and acidic residues" evidence="5">
    <location>
        <begin position="1478"/>
        <end position="1487"/>
    </location>
</feature>
<sequence length="1820" mass="198516">MPKLGRSILAIVAVINGIGGFIADWNHTHVYNPRWPPHAKFHNGQTLSTGVLLGIGALYYLYRPSTSRVIEKESLYTAALLTSLNWVAQVSAAFYPGSLPVDPEFGDGFPQAYIAGALLSIELYIFGDQSQKVDEGLRTIICSDRDPIQDSFLAKAYEAIRSEIHALKPRVSIKFAGLLDLLALREDGFKSVPLDHALTVIYQISLFIRLCHKTGRYPQPSDSYLAGICTGTLAAAAISYSRSLSELVPVAVQTVIISFRAGLLAAEIGTQVALNDKTGASWAVIYPGLSVEKANSVIKDFSESHWDLLANTLSSVLQSPKDTKTLLIPIATDAGPGIKAVLKMKGNTNIEVAGHPLGPANYDRFDAGKHQTYSSAAGNLPRSKIAIIGMSGRFPSANDTAKFWDLLYKGLDVHEVVPPLRWDQKTHVDSSGTRKNTSATPYGCWLEEPGLFDARFFGMSPREAQQVDPAQRLALMTAYEALEQAGVVPDNTPSTKRDRVGVFYGVTSNDWMETNSAQDIDTYFIPGGNRAFIPGRINYCFKFSGPSYSVDTACSSSLAAIHIACNSLWQGDVDTAIAGGTNVITNPDFTSGLDRGHFLSRTGNCKTFDDSADGYCRGEGVATVVLKRLEDALADNDPIQGVILNVSTNHSAESNSITRPNVGAQKDMFQKVLSGAERQGVSYVEMHGTGTQTGDFAEMSSVLECFAPKVGQRSADQPLYLGSAKANVGHGEAAAGVTSLIKVLLMMRNNTIPPHCGIKTKINHRFPEDLFSRGVRITDKPIKWEKAHGRPRQVLVNNFSAAGGNTALLLADPPWRLADSKNDARIIHLVTISAKTASALKANAQSLLSFLTGTPASSISLSSLAYTTTARRIHHPHRIAITGIGIEDIAVKLSKAINSEVGKTRSISSPSIAFAFTGQGSSYIGMGKGIFDRISSFRADICLYDKLAQKQGFPSILPIISEDGDKTQIPDQSPTAVQLAITCLQMALVRLWASWGVNPSCVVGHSLGHYAALNAAGVLSAAETIYLVGMRGQELERACLPHTHLMLAVKSSIEILTPFLKEKEVEIACINGPSDIVLSGTRENIESLSKLLVSQKIMGTILKTPYAFHSSQMNSILEEFKQNAQGVAFHPPDIPIICPLSATVDEHLKILSTTIHEVISEDIGDQHGSIIVESDIHRSDLHPLVQGHKVNGIPLCTPSVYADIGLSIGRYLLKKYRPVMKDQQIDISNMVVEKALIAQEKGPQLLRTSVDIDWHQKSASCQFSSVDENKKTIVVHAKCNILFACRPDPQWLEDSGVEFESRIKQLEAGLATDQCYKFNKTMIYRMVDTLAEFDPAYRALSEVVLNSSSLEAGSKVDLNAVNNTDSTTFHTHPAYIDAFSQAAGFVMNANDSSDPTTEVFVNHGWGSFRLFEPLLPDRVYRTYVKMVKAQGSIWEGDVTILDGNRPVGRFEQIQLQGVPKRLLHSILLSASRQQSQKETSKYSRFEPSELDLDTPLTPPSSANGIVVTNNNIDSNPKQIEAKLDVMNKVLHEKYGKTMEIVAEETGIDIQELNDKTDFVSIGVDSLLSLIITSRLSEEVGFDTSSGFSLFDQFFTVETSPQPFLASDDLSAMHKSQIRQPSSVILQKAHTSINVRSLFLFPDGSGSAYSYANIPRVNDDLTIVALVSAYMRDPEEMKCSFDELVTGFLNEIKKRQPTGPYILGGWSSGGVFAYRAAQRLIAEGQRVENLVIIDSPEPKGMDRLPQRFYDHCSAIEGMKFLTDQRTDFSAGGWASLFPGTKVEVHVIEEANHFSMMNGEHAASLAKIIRSATSKPELFANS</sequence>
<dbReference type="Pfam" id="PF14765">
    <property type="entry name" value="PS-DH"/>
    <property type="match status" value="1"/>
</dbReference>
<dbReference type="SUPFAM" id="SSF55048">
    <property type="entry name" value="Probable ACP-binding domain of malonyl-CoA ACP transacylase"/>
    <property type="match status" value="1"/>
</dbReference>
<dbReference type="Gene3D" id="3.30.70.3290">
    <property type="match status" value="1"/>
</dbReference>
<keyword evidence="6" id="KW-1133">Transmembrane helix</keyword>
<dbReference type="Proteomes" id="UP000001312">
    <property type="component" value="Unassembled WGS sequence"/>
</dbReference>
<evidence type="ECO:0000259" key="7">
    <source>
        <dbReference type="PROSITE" id="PS52004"/>
    </source>
</evidence>
<evidence type="ECO:0008006" key="11">
    <source>
        <dbReference type="Google" id="ProtNLM"/>
    </source>
</evidence>